<evidence type="ECO:0000313" key="3">
    <source>
        <dbReference type="Proteomes" id="UP001500523"/>
    </source>
</evidence>
<protein>
    <recommendedName>
        <fullName evidence="4">Tetratricopeptide repeat protein</fullName>
    </recommendedName>
</protein>
<evidence type="ECO:0000256" key="1">
    <source>
        <dbReference type="SAM" id="Phobius"/>
    </source>
</evidence>
<dbReference type="Gene3D" id="1.25.40.10">
    <property type="entry name" value="Tetratricopeptide repeat domain"/>
    <property type="match status" value="1"/>
</dbReference>
<feature type="transmembrane region" description="Helical" evidence="1">
    <location>
        <begin position="7"/>
        <end position="31"/>
    </location>
</feature>
<name>A0ABP7EE25_9SPHN</name>
<reference evidence="3" key="1">
    <citation type="journal article" date="2019" name="Int. J. Syst. Evol. Microbiol.">
        <title>The Global Catalogue of Microorganisms (GCM) 10K type strain sequencing project: providing services to taxonomists for standard genome sequencing and annotation.</title>
        <authorList>
            <consortium name="The Broad Institute Genomics Platform"/>
            <consortium name="The Broad Institute Genome Sequencing Center for Infectious Disease"/>
            <person name="Wu L."/>
            <person name="Ma J."/>
        </authorList>
    </citation>
    <scope>NUCLEOTIDE SEQUENCE [LARGE SCALE GENOMIC DNA]</scope>
    <source>
        <strain evidence="3">JCM 17498</strain>
    </source>
</reference>
<evidence type="ECO:0008006" key="4">
    <source>
        <dbReference type="Google" id="ProtNLM"/>
    </source>
</evidence>
<organism evidence="2 3">
    <name type="scientific">Sphingomonas cynarae</name>
    <dbReference type="NCBI Taxonomy" id="930197"/>
    <lineage>
        <taxon>Bacteria</taxon>
        <taxon>Pseudomonadati</taxon>
        <taxon>Pseudomonadota</taxon>
        <taxon>Alphaproteobacteria</taxon>
        <taxon>Sphingomonadales</taxon>
        <taxon>Sphingomonadaceae</taxon>
        <taxon>Sphingomonas</taxon>
    </lineage>
</organism>
<comment type="caution">
    <text evidence="2">The sequence shown here is derived from an EMBL/GenBank/DDBJ whole genome shotgun (WGS) entry which is preliminary data.</text>
</comment>
<keyword evidence="1" id="KW-0812">Transmembrane</keyword>
<dbReference type="Proteomes" id="UP001500523">
    <property type="component" value="Unassembled WGS sequence"/>
</dbReference>
<proteinExistence type="predicted"/>
<dbReference type="SUPFAM" id="SSF48452">
    <property type="entry name" value="TPR-like"/>
    <property type="match status" value="1"/>
</dbReference>
<dbReference type="InterPro" id="IPR011990">
    <property type="entry name" value="TPR-like_helical_dom_sf"/>
</dbReference>
<dbReference type="RefSeq" id="WP_344694015.1">
    <property type="nucleotide sequence ID" value="NZ_BAABBF010000006.1"/>
</dbReference>
<keyword evidence="1" id="KW-1133">Transmembrane helix</keyword>
<sequence>MIAARQAPIVAALGVAAVGTGLILLAGGWLLAPSTGEKLSAAMGTADRSTLAQLAQETAGGDAGTQALIARSLLAAGKPDQALARLAPVAAGHADDPVLIALMSQALAAAGRQNERLALLHEAAARTDGEADLRRLRVVALAAKDAREERFALTGLARMARLEGAGIERLAYLEERNGAGRAARMRLAAYRDTAGRTMSVDAMQRLLRLSLDSADARTLEGMFAALAAHDASPDRTGIIDELIARGRPRVALALAGEPAGTIPSLWRRRAELLTGLGDEPGARRLLAAAASHPGIAPPVDIIAVAYRLGAPDMILLAAEHGAIPRPDVTLALDLARRLADRRAMIARLDRVAGGDWRQRDPWLAMRLAVATNDRATALRYANMVAPDQRDAARENLLTRFGDMAGLRTYLVERAHRDPVARPVLVERLLAMGARSDATELLQTLAVHPDDMATRRLLYLWGPRPGPAALAWLRRRAGEADTAGDRLRWLTLYAMRDTPKRALRVLEDNALGGDTSALIAWLDLSAEVGDSGANQRAVRRLLDGRALSTMQLQRVTASVLPATDPVLRLALVRRRVAGGAALPSDRMDIAWAAWNAGDLPAARRAVGDQLAVRSDDATALMLMADIEVRQRGDRGGRPWLQRALAVGDGDSRTRSTLLARLGRTDDALAMTRRLRAVATSDRSLITDEARLLIAAGRPAAARALFLP</sequence>
<evidence type="ECO:0000313" key="2">
    <source>
        <dbReference type="EMBL" id="GAA3717967.1"/>
    </source>
</evidence>
<keyword evidence="1" id="KW-0472">Membrane</keyword>
<accession>A0ABP7EE25</accession>
<keyword evidence="3" id="KW-1185">Reference proteome</keyword>
<dbReference type="EMBL" id="BAABBF010000006">
    <property type="protein sequence ID" value="GAA3717967.1"/>
    <property type="molecule type" value="Genomic_DNA"/>
</dbReference>
<gene>
    <name evidence="2" type="ORF">GCM10022268_28000</name>
</gene>